<dbReference type="STRING" id="553469.SAMN04487947_2122"/>
<evidence type="ECO:0000259" key="4">
    <source>
        <dbReference type="SMART" id="SM00478"/>
    </source>
</evidence>
<dbReference type="GO" id="GO:0032993">
    <property type="term" value="C:protein-DNA complex"/>
    <property type="evidence" value="ECO:0007669"/>
    <property type="project" value="TreeGrafter"/>
</dbReference>
<keyword evidence="2" id="KW-0227">DNA damage</keyword>
<sequence length="187" mass="21069">MDPIRNDERLAELVAEHGELAVEPAEDEFERFVVSIVNQQLSTQSAAAIRERLFDRFEVTPAAMLAADEDALRDVGLSSQKVSYVRNVAEAFEADDLTRDGMAHLSDADVVARLTEIRGVGDWTAKMYLIFVLGREDVFPVEDLGIRKAMAELYGIDADDRSAMVERAEAWRPYRSIASRYLWRAVD</sequence>
<keyword evidence="3" id="KW-0234">DNA repair</keyword>
<dbReference type="GO" id="GO:0006307">
    <property type="term" value="P:DNA alkylation repair"/>
    <property type="evidence" value="ECO:0007669"/>
    <property type="project" value="TreeGrafter"/>
</dbReference>
<evidence type="ECO:0000313" key="5">
    <source>
        <dbReference type="EMBL" id="SFR54324.1"/>
    </source>
</evidence>
<dbReference type="CDD" id="cd00056">
    <property type="entry name" value="ENDO3c"/>
    <property type="match status" value="1"/>
</dbReference>
<dbReference type="InterPro" id="IPR000035">
    <property type="entry name" value="Alkylbase_DNA_glycsylse_CS"/>
</dbReference>
<dbReference type="FunFam" id="1.10.340.30:FF:000004">
    <property type="entry name" value="DNA-3-methyladenine glycosylase II"/>
    <property type="match status" value="1"/>
</dbReference>
<dbReference type="InterPro" id="IPR003265">
    <property type="entry name" value="HhH-GPD_domain"/>
</dbReference>
<protein>
    <submittedName>
        <fullName evidence="5">DNA-3-methyladenine glycosylase II</fullName>
    </submittedName>
</protein>
<name>A0A1I6HIY6_9EURY</name>
<evidence type="ECO:0000313" key="6">
    <source>
        <dbReference type="Proteomes" id="UP000198531"/>
    </source>
</evidence>
<evidence type="ECO:0000256" key="1">
    <source>
        <dbReference type="ARBA" id="ARBA00010817"/>
    </source>
</evidence>
<proteinExistence type="inferred from homology"/>
<gene>
    <name evidence="5" type="ORF">SAMN04487947_2122</name>
</gene>
<dbReference type="SUPFAM" id="SSF48150">
    <property type="entry name" value="DNA-glycosylase"/>
    <property type="match status" value="1"/>
</dbReference>
<feature type="domain" description="HhH-GPD" evidence="4">
    <location>
        <begin position="37"/>
        <end position="187"/>
    </location>
</feature>
<dbReference type="Gene3D" id="1.10.340.30">
    <property type="entry name" value="Hypothetical protein, domain 2"/>
    <property type="match status" value="1"/>
</dbReference>
<reference evidence="6" key="1">
    <citation type="submission" date="2016-10" db="EMBL/GenBank/DDBJ databases">
        <authorList>
            <person name="Varghese N."/>
            <person name="Submissions S."/>
        </authorList>
    </citation>
    <scope>NUCLEOTIDE SEQUENCE [LARGE SCALE GENOMIC DNA]</scope>
    <source>
        <strain evidence="6">CGMCC 1.7736</strain>
    </source>
</reference>
<keyword evidence="6" id="KW-1185">Reference proteome</keyword>
<dbReference type="AlphaFoldDB" id="A0A1I6HIY6"/>
<dbReference type="PANTHER" id="PTHR43003:SF5">
    <property type="entry name" value="DNA-3-METHYLADENINE GLYCOSYLASE"/>
    <property type="match status" value="1"/>
</dbReference>
<dbReference type="InterPro" id="IPR011257">
    <property type="entry name" value="DNA_glycosylase"/>
</dbReference>
<dbReference type="Proteomes" id="UP000198531">
    <property type="component" value="Unassembled WGS sequence"/>
</dbReference>
<dbReference type="GO" id="GO:0006285">
    <property type="term" value="P:base-excision repair, AP site formation"/>
    <property type="evidence" value="ECO:0007669"/>
    <property type="project" value="TreeGrafter"/>
</dbReference>
<evidence type="ECO:0000256" key="2">
    <source>
        <dbReference type="ARBA" id="ARBA00022763"/>
    </source>
</evidence>
<dbReference type="OrthoDB" id="8200at2157"/>
<dbReference type="EMBL" id="FOYT01000002">
    <property type="protein sequence ID" value="SFR54324.1"/>
    <property type="molecule type" value="Genomic_DNA"/>
</dbReference>
<dbReference type="PROSITE" id="PS00516">
    <property type="entry name" value="ALKYLBASE_DNA_GLYCOS"/>
    <property type="match status" value="1"/>
</dbReference>
<comment type="similarity">
    <text evidence="1">Belongs to the alkylbase DNA glycosidase AlkA family.</text>
</comment>
<dbReference type="Pfam" id="PF00730">
    <property type="entry name" value="HhH-GPD"/>
    <property type="match status" value="1"/>
</dbReference>
<dbReference type="GO" id="GO:0032131">
    <property type="term" value="F:alkylated DNA binding"/>
    <property type="evidence" value="ECO:0007669"/>
    <property type="project" value="TreeGrafter"/>
</dbReference>
<dbReference type="PANTHER" id="PTHR43003">
    <property type="entry name" value="DNA-3-METHYLADENINE GLYCOSYLASE"/>
    <property type="match status" value="1"/>
</dbReference>
<dbReference type="GO" id="GO:0043916">
    <property type="term" value="F:DNA-7-methylguanine glycosylase activity"/>
    <property type="evidence" value="ECO:0007669"/>
    <property type="project" value="TreeGrafter"/>
</dbReference>
<dbReference type="SMART" id="SM00478">
    <property type="entry name" value="ENDO3c"/>
    <property type="match status" value="1"/>
</dbReference>
<dbReference type="RefSeq" id="WP_089807413.1">
    <property type="nucleotide sequence ID" value="NZ_FOYT01000002.1"/>
</dbReference>
<evidence type="ECO:0000256" key="3">
    <source>
        <dbReference type="ARBA" id="ARBA00023204"/>
    </source>
</evidence>
<dbReference type="Gene3D" id="1.10.1670.40">
    <property type="match status" value="1"/>
</dbReference>
<organism evidence="5 6">
    <name type="scientific">Halogeometricum rufum</name>
    <dbReference type="NCBI Taxonomy" id="553469"/>
    <lineage>
        <taxon>Archaea</taxon>
        <taxon>Methanobacteriati</taxon>
        <taxon>Methanobacteriota</taxon>
        <taxon>Stenosarchaea group</taxon>
        <taxon>Halobacteria</taxon>
        <taxon>Halobacteriales</taxon>
        <taxon>Haloferacaceae</taxon>
        <taxon>Halogeometricum</taxon>
    </lineage>
</organism>
<dbReference type="GO" id="GO:0008725">
    <property type="term" value="F:DNA-3-methyladenine glycosylase activity"/>
    <property type="evidence" value="ECO:0007669"/>
    <property type="project" value="TreeGrafter"/>
</dbReference>
<accession>A0A1I6HIY6</accession>
<dbReference type="InterPro" id="IPR051912">
    <property type="entry name" value="Alkylbase_DNA_Glycosylase/TA"/>
</dbReference>